<keyword evidence="3" id="KW-1185">Reference proteome</keyword>
<gene>
    <name evidence="2" type="ORF">PVAND_012562</name>
</gene>
<organism evidence="2 3">
    <name type="scientific">Polypedilum vanderplanki</name>
    <name type="common">Sleeping chironomid midge</name>
    <dbReference type="NCBI Taxonomy" id="319348"/>
    <lineage>
        <taxon>Eukaryota</taxon>
        <taxon>Metazoa</taxon>
        <taxon>Ecdysozoa</taxon>
        <taxon>Arthropoda</taxon>
        <taxon>Hexapoda</taxon>
        <taxon>Insecta</taxon>
        <taxon>Pterygota</taxon>
        <taxon>Neoptera</taxon>
        <taxon>Endopterygota</taxon>
        <taxon>Diptera</taxon>
        <taxon>Nematocera</taxon>
        <taxon>Chironomoidea</taxon>
        <taxon>Chironomidae</taxon>
        <taxon>Chironominae</taxon>
        <taxon>Polypedilum</taxon>
        <taxon>Polypedilum</taxon>
    </lineage>
</organism>
<accession>A0A9J6CMU7</accession>
<dbReference type="EMBL" id="JADBJN010000001">
    <property type="protein sequence ID" value="KAG5683272.1"/>
    <property type="molecule type" value="Genomic_DNA"/>
</dbReference>
<reference evidence="2" key="1">
    <citation type="submission" date="2021-03" db="EMBL/GenBank/DDBJ databases">
        <title>Chromosome level genome of the anhydrobiotic midge Polypedilum vanderplanki.</title>
        <authorList>
            <person name="Yoshida Y."/>
            <person name="Kikawada T."/>
            <person name="Gusev O."/>
        </authorList>
    </citation>
    <scope>NUCLEOTIDE SEQUENCE</scope>
    <source>
        <strain evidence="2">NIAS01</strain>
        <tissue evidence="2">Whole body or cell culture</tissue>
    </source>
</reference>
<proteinExistence type="predicted"/>
<protein>
    <submittedName>
        <fullName evidence="2">Uncharacterized protein</fullName>
    </submittedName>
</protein>
<evidence type="ECO:0000313" key="3">
    <source>
        <dbReference type="Proteomes" id="UP001107558"/>
    </source>
</evidence>
<evidence type="ECO:0000313" key="2">
    <source>
        <dbReference type="EMBL" id="KAG5683272.1"/>
    </source>
</evidence>
<feature type="transmembrane region" description="Helical" evidence="1">
    <location>
        <begin position="167"/>
        <end position="187"/>
    </location>
</feature>
<comment type="caution">
    <text evidence="2">The sequence shown here is derived from an EMBL/GenBank/DDBJ whole genome shotgun (WGS) entry which is preliminary data.</text>
</comment>
<dbReference type="Proteomes" id="UP001107558">
    <property type="component" value="Chromosome 1"/>
</dbReference>
<dbReference type="OrthoDB" id="6614738at2759"/>
<dbReference type="AlphaFoldDB" id="A0A9J6CMU7"/>
<sequence>MIVYRPSYFILNRTKTFSLWSYRIIREKKKKYRRLYNFIEYDKKHLKWKKKFEIPSDLDDIQGQIITFGAANHQSIEYYRKNSTTKIYDLPNEEHKTIVHESQHPRNFSISFLKWYLKEFRTFFSNERISTLIQTPLYEEEYRLIITPPRFYNSYEKLFLPFDGTTWILLIVTFCIAFLVVMLVNNLSQRIQDIIYGENVRMPGFNTVSIFFGIGQTKIPNKFFPRTLLLLFIILAHFGTTMPLISSLWLAGSRLVRREISKTTIASDFRFVVFDLCYRVIGGILY</sequence>
<name>A0A9J6CMU7_POLVA</name>
<evidence type="ECO:0000256" key="1">
    <source>
        <dbReference type="SAM" id="Phobius"/>
    </source>
</evidence>
<keyword evidence="1" id="KW-0472">Membrane</keyword>
<keyword evidence="1" id="KW-0812">Transmembrane</keyword>
<feature type="transmembrane region" description="Helical" evidence="1">
    <location>
        <begin position="228"/>
        <end position="252"/>
    </location>
</feature>
<keyword evidence="1" id="KW-1133">Transmembrane helix</keyword>